<name>A0AAV9UGD9_9PEZI</name>
<dbReference type="PANTHER" id="PTHR11559">
    <property type="entry name" value="CARBOXYLESTERASE"/>
    <property type="match status" value="1"/>
</dbReference>
<dbReference type="InterPro" id="IPR029058">
    <property type="entry name" value="AB_hydrolase_fold"/>
</dbReference>
<evidence type="ECO:0000313" key="6">
    <source>
        <dbReference type="Proteomes" id="UP001375240"/>
    </source>
</evidence>
<dbReference type="InterPro" id="IPR019826">
    <property type="entry name" value="Carboxylesterase_B_AS"/>
</dbReference>
<dbReference type="InterPro" id="IPR002018">
    <property type="entry name" value="CarbesteraseB"/>
</dbReference>
<evidence type="ECO:0000256" key="2">
    <source>
        <dbReference type="ARBA" id="ARBA00022801"/>
    </source>
</evidence>
<feature type="signal peptide" evidence="3">
    <location>
        <begin position="1"/>
        <end position="18"/>
    </location>
</feature>
<dbReference type="AlphaFoldDB" id="A0AAV9UGD9"/>
<evidence type="ECO:0000313" key="5">
    <source>
        <dbReference type="EMBL" id="KAK6341528.1"/>
    </source>
</evidence>
<sequence>MRLLLLTVLPLLPDLAHAKAHRPPPAPTVTIRNGTIRGFHSDVWQQDFFLGIPYAQPPTGNNRFNLPKPITTKWEGEFVATAFGDRCLGLNQPFDLPESEDCLKINIIRPVGYERHRLPVLVWIHGGGFVSSGSSNPPYNMTFQVDQSVKIDKPIVAVSFNYRLSAFGMLGSSAMSAAGIDNIGLKDQRMALHWVQENIAAFGGDPRKVTIAGDSSGGASVGIHTLAYGGRDDGLFRAAIMDSGNALYMGKYADMPLLDFLYELLVGATGCTGAADTLTCLREVPTQVIWEVIQGISARFPQQWQYHIDGSFIKERGSISLKRGRFVKVPILLGCTTDEGTYLTGYGVNTTEELVYAFKLQTNPDLPDDVVATILKDYPDNPIVGSPGGTSERFPPPYGLQSKRLSSIAGDFVNIAGRRLTARAWAERGQAAYSWRFNTIPNGVPREMGATHVSDQAFIFANFLGVGYGDKNYYNVEPPERKARYIRTGLLMSRAVISFVHDLTPNHHGMHGYPVWPKYEKDDPKNFVFDGNTTSYIEPDTFRSGGINIFIHQAQKFLH</sequence>
<feature type="chain" id="PRO_5043105675" description="Carboxylic ester hydrolase" evidence="3">
    <location>
        <begin position="19"/>
        <end position="559"/>
    </location>
</feature>
<accession>A0AAV9UGD9</accession>
<dbReference type="PROSITE" id="PS00122">
    <property type="entry name" value="CARBOXYLESTERASE_B_1"/>
    <property type="match status" value="1"/>
</dbReference>
<feature type="domain" description="Carboxylesterase type B" evidence="4">
    <location>
        <begin position="26"/>
        <end position="528"/>
    </location>
</feature>
<dbReference type="EMBL" id="JAVHNQ010000007">
    <property type="protein sequence ID" value="KAK6341528.1"/>
    <property type="molecule type" value="Genomic_DNA"/>
</dbReference>
<dbReference type="Proteomes" id="UP001375240">
    <property type="component" value="Unassembled WGS sequence"/>
</dbReference>
<keyword evidence="6" id="KW-1185">Reference proteome</keyword>
<dbReference type="SUPFAM" id="SSF53474">
    <property type="entry name" value="alpha/beta-Hydrolases"/>
    <property type="match status" value="1"/>
</dbReference>
<comment type="similarity">
    <text evidence="1 3">Belongs to the type-B carboxylesterase/lipase family.</text>
</comment>
<gene>
    <name evidence="5" type="ORF">TWF696_008600</name>
</gene>
<keyword evidence="2 3" id="KW-0378">Hydrolase</keyword>
<evidence type="ECO:0000256" key="3">
    <source>
        <dbReference type="RuleBase" id="RU361235"/>
    </source>
</evidence>
<dbReference type="GO" id="GO:0016787">
    <property type="term" value="F:hydrolase activity"/>
    <property type="evidence" value="ECO:0007669"/>
    <property type="project" value="UniProtKB-KW"/>
</dbReference>
<proteinExistence type="inferred from homology"/>
<evidence type="ECO:0000259" key="4">
    <source>
        <dbReference type="Pfam" id="PF00135"/>
    </source>
</evidence>
<dbReference type="EC" id="3.1.1.-" evidence="3"/>
<evidence type="ECO:0000256" key="1">
    <source>
        <dbReference type="ARBA" id="ARBA00005964"/>
    </source>
</evidence>
<reference evidence="5 6" key="1">
    <citation type="submission" date="2019-10" db="EMBL/GenBank/DDBJ databases">
        <authorList>
            <person name="Palmer J.M."/>
        </authorList>
    </citation>
    <scope>NUCLEOTIDE SEQUENCE [LARGE SCALE GENOMIC DNA]</scope>
    <source>
        <strain evidence="5 6">TWF696</strain>
    </source>
</reference>
<dbReference type="InterPro" id="IPR050309">
    <property type="entry name" value="Type-B_Carboxylest/Lipase"/>
</dbReference>
<comment type="caution">
    <text evidence="5">The sequence shown here is derived from an EMBL/GenBank/DDBJ whole genome shotgun (WGS) entry which is preliminary data.</text>
</comment>
<organism evidence="5 6">
    <name type="scientific">Orbilia brochopaga</name>
    <dbReference type="NCBI Taxonomy" id="3140254"/>
    <lineage>
        <taxon>Eukaryota</taxon>
        <taxon>Fungi</taxon>
        <taxon>Dikarya</taxon>
        <taxon>Ascomycota</taxon>
        <taxon>Pezizomycotina</taxon>
        <taxon>Orbiliomycetes</taxon>
        <taxon>Orbiliales</taxon>
        <taxon>Orbiliaceae</taxon>
        <taxon>Orbilia</taxon>
    </lineage>
</organism>
<dbReference type="Pfam" id="PF00135">
    <property type="entry name" value="COesterase"/>
    <property type="match status" value="1"/>
</dbReference>
<protein>
    <recommendedName>
        <fullName evidence="3">Carboxylic ester hydrolase</fullName>
        <ecNumber evidence="3">3.1.1.-</ecNumber>
    </recommendedName>
</protein>
<dbReference type="Gene3D" id="3.40.50.1820">
    <property type="entry name" value="alpha/beta hydrolase"/>
    <property type="match status" value="1"/>
</dbReference>
<keyword evidence="3" id="KW-0732">Signal</keyword>